<dbReference type="InterPro" id="IPR016159">
    <property type="entry name" value="Cullin_repeat-like_dom_sf"/>
</dbReference>
<reference evidence="8 9" key="1">
    <citation type="journal article" date="2023" name="G3 (Bethesda)">
        <title>A high-quality reference genome for the fission yeast Schizosaccharomyces osmophilus.</title>
        <authorList>
            <person name="Jia G.S."/>
            <person name="Zhang W.C."/>
            <person name="Liang Y."/>
            <person name="Liu X.H."/>
            <person name="Rhind N."/>
            <person name="Pidoux A."/>
            <person name="Brysch-Herzberg M."/>
            <person name="Du L.L."/>
        </authorList>
    </citation>
    <scope>NUCLEOTIDE SEQUENCE [LARGE SCALE GENOMIC DNA]</scope>
    <source>
        <strain evidence="8 9">CBS 15793</strain>
    </source>
</reference>
<dbReference type="Proteomes" id="UP001212411">
    <property type="component" value="Chromosome 1"/>
</dbReference>
<feature type="domain" description="Exocyst component Exo84 C-terminal" evidence="7">
    <location>
        <begin position="371"/>
        <end position="567"/>
    </location>
</feature>
<dbReference type="RefSeq" id="XP_056034919.1">
    <property type="nucleotide sequence ID" value="XM_056180692.1"/>
</dbReference>
<comment type="subcellular location">
    <subcellularLocation>
        <location evidence="1">Cytoplasmic vesicle</location>
        <location evidence="1">Secretory vesicle</location>
    </subcellularLocation>
</comment>
<dbReference type="GO" id="GO:0030133">
    <property type="term" value="C:transport vesicle"/>
    <property type="evidence" value="ECO:0007669"/>
    <property type="project" value="UniProtKB-SubCell"/>
</dbReference>
<dbReference type="EMBL" id="CP115611">
    <property type="protein sequence ID" value="WBW70676.1"/>
    <property type="molecule type" value="Genomic_DNA"/>
</dbReference>
<dbReference type="InterPro" id="IPR042561">
    <property type="entry name" value="Exo84_C_1"/>
</dbReference>
<dbReference type="PANTHER" id="PTHR21426">
    <property type="entry name" value="EXOCYST COMPLEX COMPONENT 8"/>
    <property type="match status" value="1"/>
</dbReference>
<dbReference type="SUPFAM" id="SSF74788">
    <property type="entry name" value="Cullin repeat-like"/>
    <property type="match status" value="1"/>
</dbReference>
<sequence length="575" mass="68437">MSNEHLNAADELSKLKYLNITADETSEDRLSPTRLRVGTSKTDDIYRQKRQTKHIMSKNEVFLNPKYFDNEDYDPQTYLNDILHDATEEEFVSLYNKLLRIHMGVRKNLEKNFYKNLNEYVFISSEVNNLSQELGRYKSLLGVLEENIERLSLVELSQHPSDENLKRSMRRLETVIDGCNEEFWKSPNRSLITKQGRWTLINPRNQRVRLIANLYLFNDCILLTSSHSLDKEKKIKEQTLYQWNLIDSTISPIETTEQVDDDAISNLDKDTNLSYVTVMCNKNVFVLGNSNLEERDFFIRQTRQYQAQQLLEHTQKRVDDTQLKLELEHFIKEEQANLSSYTSFQLLCKTIDSPLLLQSYAFKREILQDLFEQFNQLDNFISLRRYSDAIHILNLLRNRLQRERIQQLLSDFLMDKLEYKTEELKELFLHQIGFPGIGVTQGKQLVKYLRSIGFENDARKEFFKSREKQLKQKYYNVQWEKDISNLVTTSSFIVFRYMAHITRLYTQMFEIKKPDSLYRNWLYCQVENLVFFIENQYKGYPRDKSYAEAISKITTYTTELKNMKLDISPILQRLL</sequence>
<proteinExistence type="inferred from homology"/>
<dbReference type="Gene3D" id="1.20.58.1210">
    <property type="entry name" value="Exo84p, N-terminal helical domain"/>
    <property type="match status" value="1"/>
</dbReference>
<gene>
    <name evidence="8" type="primary">exo84</name>
    <name evidence="8" type="ORF">SOMG_01899</name>
</gene>
<dbReference type="GO" id="GO:0006887">
    <property type="term" value="P:exocytosis"/>
    <property type="evidence" value="ECO:0007669"/>
    <property type="project" value="UniProtKB-KW"/>
</dbReference>
<evidence type="ECO:0000256" key="4">
    <source>
        <dbReference type="ARBA" id="ARBA00022448"/>
    </source>
</evidence>
<evidence type="ECO:0000313" key="8">
    <source>
        <dbReference type="EMBL" id="WBW70676.1"/>
    </source>
</evidence>
<organism evidence="8 9">
    <name type="scientific">Schizosaccharomyces osmophilus</name>
    <dbReference type="NCBI Taxonomy" id="2545709"/>
    <lineage>
        <taxon>Eukaryota</taxon>
        <taxon>Fungi</taxon>
        <taxon>Dikarya</taxon>
        <taxon>Ascomycota</taxon>
        <taxon>Taphrinomycotina</taxon>
        <taxon>Schizosaccharomycetes</taxon>
        <taxon>Schizosaccharomycetales</taxon>
        <taxon>Schizosaccharomycetaceae</taxon>
        <taxon>Schizosaccharomyces</taxon>
    </lineage>
</organism>
<dbReference type="GO" id="GO:0000145">
    <property type="term" value="C:exocyst"/>
    <property type="evidence" value="ECO:0007669"/>
    <property type="project" value="InterPro"/>
</dbReference>
<protein>
    <recommendedName>
        <fullName evidence="3">Exocyst complex component EXO84</fullName>
    </recommendedName>
</protein>
<dbReference type="GO" id="GO:0015031">
    <property type="term" value="P:protein transport"/>
    <property type="evidence" value="ECO:0007669"/>
    <property type="project" value="UniProtKB-KW"/>
</dbReference>
<dbReference type="Pfam" id="PF16528">
    <property type="entry name" value="Exo84_C"/>
    <property type="match status" value="1"/>
</dbReference>
<dbReference type="AlphaFoldDB" id="A0AAE9W5N9"/>
<evidence type="ECO:0000256" key="6">
    <source>
        <dbReference type="ARBA" id="ARBA00022927"/>
    </source>
</evidence>
<keyword evidence="6" id="KW-0653">Protein transport</keyword>
<dbReference type="GeneID" id="80875381"/>
<dbReference type="InterPro" id="IPR033961">
    <property type="entry name" value="Exo84"/>
</dbReference>
<comment type="similarity">
    <text evidence="2">Belongs to the EXO84 family.</text>
</comment>
<evidence type="ECO:0000256" key="5">
    <source>
        <dbReference type="ARBA" id="ARBA00022483"/>
    </source>
</evidence>
<dbReference type="KEGG" id="som:SOMG_01899"/>
<dbReference type="InterPro" id="IPR032403">
    <property type="entry name" value="Exo84_C"/>
</dbReference>
<dbReference type="Gene3D" id="2.30.29.30">
    <property type="entry name" value="Pleckstrin-homology domain (PH domain)/Phosphotyrosine-binding domain (PTB)"/>
    <property type="match status" value="1"/>
</dbReference>
<dbReference type="PANTHER" id="PTHR21426:SF12">
    <property type="entry name" value="EXOCYST COMPLEX COMPONENT 8"/>
    <property type="match status" value="1"/>
</dbReference>
<evidence type="ECO:0000256" key="1">
    <source>
        <dbReference type="ARBA" id="ARBA00004398"/>
    </source>
</evidence>
<keyword evidence="5" id="KW-0268">Exocytosis</keyword>
<accession>A0AAE9W5N9</accession>
<evidence type="ECO:0000256" key="3">
    <source>
        <dbReference type="ARBA" id="ARBA00021269"/>
    </source>
</evidence>
<evidence type="ECO:0000259" key="7">
    <source>
        <dbReference type="Pfam" id="PF16528"/>
    </source>
</evidence>
<dbReference type="InterPro" id="IPR042560">
    <property type="entry name" value="Exo84_C_2"/>
</dbReference>
<evidence type="ECO:0000256" key="2">
    <source>
        <dbReference type="ARBA" id="ARBA00007210"/>
    </source>
</evidence>
<dbReference type="InterPro" id="IPR011993">
    <property type="entry name" value="PH-like_dom_sf"/>
</dbReference>
<keyword evidence="9" id="KW-1185">Reference proteome</keyword>
<dbReference type="Gene3D" id="1.20.58.1220">
    <property type="entry name" value="Exo84p, C-terminal helical domain"/>
    <property type="match status" value="1"/>
</dbReference>
<dbReference type="GO" id="GO:0006893">
    <property type="term" value="P:Golgi to plasma membrane transport"/>
    <property type="evidence" value="ECO:0007669"/>
    <property type="project" value="TreeGrafter"/>
</dbReference>
<keyword evidence="4" id="KW-0813">Transport</keyword>
<evidence type="ECO:0000313" key="9">
    <source>
        <dbReference type="Proteomes" id="UP001212411"/>
    </source>
</evidence>
<name>A0AAE9W5N9_9SCHI</name>